<sequence>MAAPKLNPAFTLRVYISKDTALNLNTVKSGPSRIISPLTHGFLEGPGLKADILPGGSDWILHNPTTNTIHIDVRTQARTPDGHGFYIHYDGILKLDEAGEKVLGWKEGAQPTQFGDTEWFNSPILETSHPEYKWVEEAWFLGQGRWVVDEEGRAVEYRVFLGGELGLHLVVYWGMGMGDLDLAG</sequence>
<dbReference type="EMBL" id="KV878217">
    <property type="protein sequence ID" value="OJJ30184.1"/>
    <property type="molecule type" value="Genomic_DNA"/>
</dbReference>
<dbReference type="PANTHER" id="PTHR37315:SF1">
    <property type="entry name" value="UPF0311 PROTEIN BLR7842"/>
    <property type="match status" value="1"/>
</dbReference>
<dbReference type="PANTHER" id="PTHR37315">
    <property type="entry name" value="UPF0311 PROTEIN BLR7842"/>
    <property type="match status" value="1"/>
</dbReference>
<dbReference type="GeneID" id="63748037"/>
<dbReference type="VEuPathDB" id="FungiDB:ASPWEDRAFT_187618"/>
<dbReference type="InterPro" id="IPR020915">
    <property type="entry name" value="UPF0311"/>
</dbReference>
<dbReference type="RefSeq" id="XP_040683861.1">
    <property type="nucleotide sequence ID" value="XM_040832189.1"/>
</dbReference>
<dbReference type="Pfam" id="PF11578">
    <property type="entry name" value="DUF3237"/>
    <property type="match status" value="1"/>
</dbReference>
<evidence type="ECO:0000313" key="1">
    <source>
        <dbReference type="EMBL" id="OJJ30184.1"/>
    </source>
</evidence>
<organism evidence="1 2">
    <name type="scientific">Aspergillus wentii DTO 134E9</name>
    <dbReference type="NCBI Taxonomy" id="1073089"/>
    <lineage>
        <taxon>Eukaryota</taxon>
        <taxon>Fungi</taxon>
        <taxon>Dikarya</taxon>
        <taxon>Ascomycota</taxon>
        <taxon>Pezizomycotina</taxon>
        <taxon>Eurotiomycetes</taxon>
        <taxon>Eurotiomycetidae</taxon>
        <taxon>Eurotiales</taxon>
        <taxon>Aspergillaceae</taxon>
        <taxon>Aspergillus</taxon>
        <taxon>Aspergillus subgen. Cremei</taxon>
    </lineage>
</organism>
<accession>A0A1L9R5K4</accession>
<dbReference type="Proteomes" id="UP000184383">
    <property type="component" value="Unassembled WGS sequence"/>
</dbReference>
<proteinExistence type="predicted"/>
<keyword evidence="2" id="KW-1185">Reference proteome</keyword>
<gene>
    <name evidence="1" type="ORF">ASPWEDRAFT_187618</name>
</gene>
<reference evidence="2" key="1">
    <citation type="journal article" date="2017" name="Genome Biol.">
        <title>Comparative genomics reveals high biological diversity and specific adaptations in the industrially and medically important fungal genus Aspergillus.</title>
        <authorList>
            <person name="de Vries R.P."/>
            <person name="Riley R."/>
            <person name="Wiebenga A."/>
            <person name="Aguilar-Osorio G."/>
            <person name="Amillis S."/>
            <person name="Uchima C.A."/>
            <person name="Anderluh G."/>
            <person name="Asadollahi M."/>
            <person name="Askin M."/>
            <person name="Barry K."/>
            <person name="Battaglia E."/>
            <person name="Bayram O."/>
            <person name="Benocci T."/>
            <person name="Braus-Stromeyer S.A."/>
            <person name="Caldana C."/>
            <person name="Canovas D."/>
            <person name="Cerqueira G.C."/>
            <person name="Chen F."/>
            <person name="Chen W."/>
            <person name="Choi C."/>
            <person name="Clum A."/>
            <person name="Dos Santos R.A."/>
            <person name="Damasio A.R."/>
            <person name="Diallinas G."/>
            <person name="Emri T."/>
            <person name="Fekete E."/>
            <person name="Flipphi M."/>
            <person name="Freyberg S."/>
            <person name="Gallo A."/>
            <person name="Gournas C."/>
            <person name="Habgood R."/>
            <person name="Hainaut M."/>
            <person name="Harispe M.L."/>
            <person name="Henrissat B."/>
            <person name="Hilden K.S."/>
            <person name="Hope R."/>
            <person name="Hossain A."/>
            <person name="Karabika E."/>
            <person name="Karaffa L."/>
            <person name="Karanyi Z."/>
            <person name="Krasevec N."/>
            <person name="Kuo A."/>
            <person name="Kusch H."/>
            <person name="LaButti K."/>
            <person name="Lagendijk E.L."/>
            <person name="Lapidus A."/>
            <person name="Levasseur A."/>
            <person name="Lindquist E."/>
            <person name="Lipzen A."/>
            <person name="Logrieco A.F."/>
            <person name="MacCabe A."/>
            <person name="Maekelae M.R."/>
            <person name="Malavazi I."/>
            <person name="Melin P."/>
            <person name="Meyer V."/>
            <person name="Mielnichuk N."/>
            <person name="Miskei M."/>
            <person name="Molnar A.P."/>
            <person name="Mule G."/>
            <person name="Ngan C.Y."/>
            <person name="Orejas M."/>
            <person name="Orosz E."/>
            <person name="Ouedraogo J.P."/>
            <person name="Overkamp K.M."/>
            <person name="Park H.-S."/>
            <person name="Perrone G."/>
            <person name="Piumi F."/>
            <person name="Punt P.J."/>
            <person name="Ram A.F."/>
            <person name="Ramon A."/>
            <person name="Rauscher S."/>
            <person name="Record E."/>
            <person name="Riano-Pachon D.M."/>
            <person name="Robert V."/>
            <person name="Roehrig J."/>
            <person name="Ruller R."/>
            <person name="Salamov A."/>
            <person name="Salih N.S."/>
            <person name="Samson R.A."/>
            <person name="Sandor E."/>
            <person name="Sanguinetti M."/>
            <person name="Schuetze T."/>
            <person name="Sepcic K."/>
            <person name="Shelest E."/>
            <person name="Sherlock G."/>
            <person name="Sophianopoulou V."/>
            <person name="Squina F.M."/>
            <person name="Sun H."/>
            <person name="Susca A."/>
            <person name="Todd R.B."/>
            <person name="Tsang A."/>
            <person name="Unkles S.E."/>
            <person name="van de Wiele N."/>
            <person name="van Rossen-Uffink D."/>
            <person name="Oliveira J.V."/>
            <person name="Vesth T.C."/>
            <person name="Visser J."/>
            <person name="Yu J.-H."/>
            <person name="Zhou M."/>
            <person name="Andersen M.R."/>
            <person name="Archer D.B."/>
            <person name="Baker S.E."/>
            <person name="Benoit I."/>
            <person name="Brakhage A.A."/>
            <person name="Braus G.H."/>
            <person name="Fischer R."/>
            <person name="Frisvad J.C."/>
            <person name="Goldman G.H."/>
            <person name="Houbraken J."/>
            <person name="Oakley B."/>
            <person name="Pocsi I."/>
            <person name="Scazzocchio C."/>
            <person name="Seiboth B."/>
            <person name="vanKuyk P.A."/>
            <person name="Wortman J."/>
            <person name="Dyer P.S."/>
            <person name="Grigoriev I.V."/>
        </authorList>
    </citation>
    <scope>NUCLEOTIDE SEQUENCE [LARGE SCALE GENOMIC DNA]</scope>
    <source>
        <strain evidence="2">DTO 134E9</strain>
    </source>
</reference>
<dbReference type="AlphaFoldDB" id="A0A1L9R5K4"/>
<evidence type="ECO:0000313" key="2">
    <source>
        <dbReference type="Proteomes" id="UP000184383"/>
    </source>
</evidence>
<name>A0A1L9R5K4_ASPWE</name>
<dbReference type="Gene3D" id="2.40.160.20">
    <property type="match status" value="1"/>
</dbReference>
<protein>
    <submittedName>
        <fullName evidence="1">Uncharacterized protein</fullName>
    </submittedName>
</protein>
<dbReference type="STRING" id="1073089.A0A1L9R5K4"/>
<dbReference type="OrthoDB" id="2544694at2759"/>